<evidence type="ECO:0000256" key="1">
    <source>
        <dbReference type="ARBA" id="ARBA00023172"/>
    </source>
</evidence>
<comment type="caution">
    <text evidence="3">The sequence shown here is derived from an EMBL/GenBank/DDBJ whole genome shotgun (WGS) entry which is preliminary data.</text>
</comment>
<evidence type="ECO:0000313" key="4">
    <source>
        <dbReference type="Proteomes" id="UP000580130"/>
    </source>
</evidence>
<dbReference type="SUPFAM" id="SSF56349">
    <property type="entry name" value="DNA breaking-rejoining enzymes"/>
    <property type="match status" value="1"/>
</dbReference>
<feature type="domain" description="Tyr recombinase" evidence="2">
    <location>
        <begin position="1"/>
        <end position="57"/>
    </location>
</feature>
<dbReference type="GO" id="GO:0015074">
    <property type="term" value="P:DNA integration"/>
    <property type="evidence" value="ECO:0007669"/>
    <property type="project" value="InterPro"/>
</dbReference>
<dbReference type="Proteomes" id="UP000580130">
    <property type="component" value="Unassembled WGS sequence"/>
</dbReference>
<evidence type="ECO:0000313" key="3">
    <source>
        <dbReference type="EMBL" id="NME57934.1"/>
    </source>
</evidence>
<dbReference type="Pfam" id="PF00589">
    <property type="entry name" value="Phage_integrase"/>
    <property type="match status" value="1"/>
</dbReference>
<evidence type="ECO:0000259" key="2">
    <source>
        <dbReference type="PROSITE" id="PS51898"/>
    </source>
</evidence>
<reference evidence="3 4" key="1">
    <citation type="submission" date="2020-04" db="EMBL/GenBank/DDBJ databases">
        <authorList>
            <person name="Hitch T.C.A."/>
            <person name="Wylensek D."/>
            <person name="Clavel T."/>
        </authorList>
    </citation>
    <scope>NUCLEOTIDE SEQUENCE [LARGE SCALE GENOMIC DNA]</scope>
    <source>
        <strain evidence="3 4">BSM-383-APC-5F</strain>
    </source>
</reference>
<dbReference type="AlphaFoldDB" id="A0A848CJL9"/>
<dbReference type="Gene3D" id="1.10.443.10">
    <property type="entry name" value="Intergrase catalytic core"/>
    <property type="match status" value="1"/>
</dbReference>
<protein>
    <submittedName>
        <fullName evidence="3">Tyrosine-type recombinase/integrase</fullName>
    </submittedName>
</protein>
<dbReference type="RefSeq" id="WP_168934039.1">
    <property type="nucleotide sequence ID" value="NZ_JAAIMA010000006.1"/>
</dbReference>
<dbReference type="InterPro" id="IPR011010">
    <property type="entry name" value="DNA_brk_join_enz"/>
</dbReference>
<dbReference type="GO" id="GO:0006310">
    <property type="term" value="P:DNA recombination"/>
    <property type="evidence" value="ECO:0007669"/>
    <property type="project" value="UniProtKB-KW"/>
</dbReference>
<dbReference type="GO" id="GO:0003677">
    <property type="term" value="F:DNA binding"/>
    <property type="evidence" value="ECO:0007669"/>
    <property type="project" value="InterPro"/>
</dbReference>
<sequence>MHLAFDYHSLRHTHATLLIESGANVKDVQSRLGHTNIETTLQTYVHDTKAMAEQSVDIFERITQSKTS</sequence>
<dbReference type="EMBL" id="JABAFX010000030">
    <property type="protein sequence ID" value="NME57934.1"/>
    <property type="molecule type" value="Genomic_DNA"/>
</dbReference>
<organism evidence="3 4">
    <name type="scientific">Dorea formicigenerans</name>
    <dbReference type="NCBI Taxonomy" id="39486"/>
    <lineage>
        <taxon>Bacteria</taxon>
        <taxon>Bacillati</taxon>
        <taxon>Bacillota</taxon>
        <taxon>Clostridia</taxon>
        <taxon>Lachnospirales</taxon>
        <taxon>Lachnospiraceae</taxon>
        <taxon>Dorea</taxon>
    </lineage>
</organism>
<dbReference type="PROSITE" id="PS51898">
    <property type="entry name" value="TYR_RECOMBINASE"/>
    <property type="match status" value="1"/>
</dbReference>
<proteinExistence type="predicted"/>
<accession>A0A848CJL9</accession>
<keyword evidence="1" id="KW-0233">DNA recombination</keyword>
<dbReference type="InterPro" id="IPR002104">
    <property type="entry name" value="Integrase_catalytic"/>
</dbReference>
<dbReference type="InterPro" id="IPR013762">
    <property type="entry name" value="Integrase-like_cat_sf"/>
</dbReference>
<name>A0A848CJL9_9FIRM</name>
<gene>
    <name evidence="3" type="ORF">HF855_11080</name>
</gene>